<comment type="caution">
    <text evidence="9">The sequence shown here is derived from an EMBL/GenBank/DDBJ whole genome shotgun (WGS) entry which is preliminary data.</text>
</comment>
<dbReference type="InterPro" id="IPR032805">
    <property type="entry name" value="Wax_synthase_dom"/>
</dbReference>
<dbReference type="EMBL" id="MQWA01000001">
    <property type="protein sequence ID" value="PQJ29821.1"/>
    <property type="molecule type" value="Genomic_DNA"/>
</dbReference>
<name>A0A2S7U5V7_9BACT</name>
<dbReference type="OrthoDB" id="213907at2"/>
<keyword evidence="6 7" id="KW-0472">Membrane</keyword>
<keyword evidence="5 7" id="KW-1133">Transmembrane helix</keyword>
<evidence type="ECO:0000256" key="2">
    <source>
        <dbReference type="ARBA" id="ARBA00005179"/>
    </source>
</evidence>
<sequence length="302" mass="34184">MNACIVALLLGMLLIVLAKLIFDRLVVGRVLVWLVTLAAYAVMHFASIDQPPLLRMVLLCCMLMAGMKWIVYSEWRRRGGEILPWGRWLCFATLWFGMEPMAWTGKRRSIQWKTHALWGGACSLTGGALVFLMSIYEVTMLIPLFIAMSIGFHFGALRLLTAFWRFQGFPVRTLFRNPFLTRGFEDFWGKRWNLAYSQLMVRAVKRPIQQMFGAKIALFCVFIVSGILHELAITVPVQAGYGLPTCFFLVQGVLTTLEKRESFVSAILCGASLVLGLNFLFPTVFVEAVILPARDVFNLLNL</sequence>
<comment type="pathway">
    <text evidence="2">Secondary metabolite biosynthesis.</text>
</comment>
<proteinExistence type="predicted"/>
<evidence type="ECO:0000313" key="9">
    <source>
        <dbReference type="EMBL" id="PQJ29821.1"/>
    </source>
</evidence>
<feature type="transmembrane region" description="Helical" evidence="7">
    <location>
        <begin position="264"/>
        <end position="291"/>
    </location>
</feature>
<comment type="subcellular location">
    <subcellularLocation>
        <location evidence="1">Membrane</location>
        <topology evidence="1">Multi-pass membrane protein</topology>
    </subcellularLocation>
</comment>
<evidence type="ECO:0000256" key="6">
    <source>
        <dbReference type="ARBA" id="ARBA00023136"/>
    </source>
</evidence>
<dbReference type="AlphaFoldDB" id="A0A2S7U5V7"/>
<dbReference type="PANTHER" id="PTHR31595">
    <property type="entry name" value="LONG-CHAIN-ALCOHOL O-FATTY-ACYLTRANSFERASE 3-RELATED"/>
    <property type="match status" value="1"/>
</dbReference>
<dbReference type="RefSeq" id="WP_105044336.1">
    <property type="nucleotide sequence ID" value="NZ_MQWA01000001.1"/>
</dbReference>
<gene>
    <name evidence="9" type="ORF">BSZ32_15930</name>
</gene>
<keyword evidence="3" id="KW-0808">Transferase</keyword>
<evidence type="ECO:0000256" key="1">
    <source>
        <dbReference type="ARBA" id="ARBA00004141"/>
    </source>
</evidence>
<dbReference type="PANTHER" id="PTHR31595:SF57">
    <property type="entry name" value="OS04G0481900 PROTEIN"/>
    <property type="match status" value="1"/>
</dbReference>
<protein>
    <recommendedName>
        <fullName evidence="8">Wax synthase domain-containing protein</fullName>
    </recommendedName>
</protein>
<evidence type="ECO:0000313" key="10">
    <source>
        <dbReference type="Proteomes" id="UP000239907"/>
    </source>
</evidence>
<evidence type="ECO:0000256" key="7">
    <source>
        <dbReference type="SAM" id="Phobius"/>
    </source>
</evidence>
<keyword evidence="10" id="KW-1185">Reference proteome</keyword>
<evidence type="ECO:0000256" key="5">
    <source>
        <dbReference type="ARBA" id="ARBA00022989"/>
    </source>
</evidence>
<dbReference type="GO" id="GO:0016020">
    <property type="term" value="C:membrane"/>
    <property type="evidence" value="ECO:0007669"/>
    <property type="project" value="UniProtKB-SubCell"/>
</dbReference>
<dbReference type="Proteomes" id="UP000239907">
    <property type="component" value="Unassembled WGS sequence"/>
</dbReference>
<feature type="transmembrane region" description="Helical" evidence="7">
    <location>
        <begin position="53"/>
        <end position="73"/>
    </location>
</feature>
<feature type="transmembrane region" description="Helical" evidence="7">
    <location>
        <begin position="116"/>
        <end position="136"/>
    </location>
</feature>
<accession>A0A2S7U5V7</accession>
<evidence type="ECO:0000256" key="4">
    <source>
        <dbReference type="ARBA" id="ARBA00022692"/>
    </source>
</evidence>
<reference evidence="9 10" key="1">
    <citation type="submission" date="2016-12" db="EMBL/GenBank/DDBJ databases">
        <title>Study of bacterial adaptation to deep sea.</title>
        <authorList>
            <person name="Song J."/>
            <person name="Yoshizawa S."/>
            <person name="Kogure K."/>
        </authorList>
    </citation>
    <scope>NUCLEOTIDE SEQUENCE [LARGE SCALE GENOMIC DNA]</scope>
    <source>
        <strain evidence="9 10">SAORIC-165</strain>
    </source>
</reference>
<feature type="transmembrane region" description="Helical" evidence="7">
    <location>
        <begin position="212"/>
        <end position="233"/>
    </location>
</feature>
<keyword evidence="4 7" id="KW-0812">Transmembrane</keyword>
<feature type="transmembrane region" description="Helical" evidence="7">
    <location>
        <begin position="28"/>
        <end position="46"/>
    </location>
</feature>
<evidence type="ECO:0000259" key="8">
    <source>
        <dbReference type="Pfam" id="PF13813"/>
    </source>
</evidence>
<feature type="transmembrane region" description="Helical" evidence="7">
    <location>
        <begin position="142"/>
        <end position="166"/>
    </location>
</feature>
<evidence type="ECO:0000256" key="3">
    <source>
        <dbReference type="ARBA" id="ARBA00022679"/>
    </source>
</evidence>
<dbReference type="Pfam" id="PF13813">
    <property type="entry name" value="MBOAT_2"/>
    <property type="match status" value="1"/>
</dbReference>
<dbReference type="GO" id="GO:0006629">
    <property type="term" value="P:lipid metabolic process"/>
    <property type="evidence" value="ECO:0007669"/>
    <property type="project" value="InterPro"/>
</dbReference>
<dbReference type="GO" id="GO:0008374">
    <property type="term" value="F:O-acyltransferase activity"/>
    <property type="evidence" value="ECO:0007669"/>
    <property type="project" value="InterPro"/>
</dbReference>
<feature type="domain" description="Wax synthase" evidence="8">
    <location>
        <begin position="172"/>
        <end position="249"/>
    </location>
</feature>
<organism evidence="9 10">
    <name type="scientific">Rubritalea profundi</name>
    <dbReference type="NCBI Taxonomy" id="1658618"/>
    <lineage>
        <taxon>Bacteria</taxon>
        <taxon>Pseudomonadati</taxon>
        <taxon>Verrucomicrobiota</taxon>
        <taxon>Verrucomicrobiia</taxon>
        <taxon>Verrucomicrobiales</taxon>
        <taxon>Rubritaleaceae</taxon>
        <taxon>Rubritalea</taxon>
    </lineage>
</organism>
<dbReference type="InterPro" id="IPR044851">
    <property type="entry name" value="Wax_synthase"/>
</dbReference>
<feature type="transmembrane region" description="Helical" evidence="7">
    <location>
        <begin position="239"/>
        <end position="257"/>
    </location>
</feature>